<keyword evidence="2" id="KW-1133">Transmembrane helix</keyword>
<feature type="compositionally biased region" description="Basic and acidic residues" evidence="1">
    <location>
        <begin position="251"/>
        <end position="260"/>
    </location>
</feature>
<gene>
    <name evidence="3" type="ORF">BdWA1_001524</name>
</gene>
<dbReference type="GeneID" id="94335822"/>
<name>A0AAD9PK12_9APIC</name>
<feature type="region of interest" description="Disordered" evidence="1">
    <location>
        <begin position="227"/>
        <end position="261"/>
    </location>
</feature>
<protein>
    <submittedName>
        <fullName evidence="3">Uncharacterized protein</fullName>
    </submittedName>
</protein>
<evidence type="ECO:0000313" key="3">
    <source>
        <dbReference type="EMBL" id="KAK2196282.1"/>
    </source>
</evidence>
<reference evidence="3" key="1">
    <citation type="journal article" date="2023" name="Nat. Microbiol.">
        <title>Babesia duncani multi-omics identifies virulence factors and drug targets.</title>
        <authorList>
            <person name="Singh P."/>
            <person name="Lonardi S."/>
            <person name="Liang Q."/>
            <person name="Vydyam P."/>
            <person name="Khabirova E."/>
            <person name="Fang T."/>
            <person name="Gihaz S."/>
            <person name="Thekkiniath J."/>
            <person name="Munshi M."/>
            <person name="Abel S."/>
            <person name="Ciampossin L."/>
            <person name="Batugedara G."/>
            <person name="Gupta M."/>
            <person name="Lu X.M."/>
            <person name="Lenz T."/>
            <person name="Chakravarty S."/>
            <person name="Cornillot E."/>
            <person name="Hu Y."/>
            <person name="Ma W."/>
            <person name="Gonzalez L.M."/>
            <person name="Sanchez S."/>
            <person name="Estrada K."/>
            <person name="Sanchez-Flores A."/>
            <person name="Montero E."/>
            <person name="Harb O.S."/>
            <person name="Le Roch K.G."/>
            <person name="Mamoun C.B."/>
        </authorList>
    </citation>
    <scope>NUCLEOTIDE SEQUENCE</scope>
    <source>
        <strain evidence="3">WA1</strain>
    </source>
</reference>
<feature type="transmembrane region" description="Helical" evidence="2">
    <location>
        <begin position="12"/>
        <end position="34"/>
    </location>
</feature>
<sequence length="494" mass="53941">MDNSRPIRRTVTVSCYFVSLFLVILTFVLVYFFIQREPKRDGKVNVAPKLLNGLQVINSSVASADPELYDAKEYKGSSSVIDIFGMDDAEYGLGGPASKDIQSKFKVAISKYPKAESEKEIKGTDLQSLGRSDISSFRYGLRGSICVDQVACGGVKVKGNILATKVCSISDHECINNEGKSQCVSNSIKCTEIKGKSPCAIDEFECIINKVNLCIKKTKSTCESLGMKQVPPKGHPDPGTRGFNVDDEGIQDSHEEDCQRETVSIADGEKPRVIKPLETREFGLDLTGKAIGEYYKKRGIKVKSKGLLKDLLKEDKLLNQDLKEPGPLKTSDLITPSDKLPPQIAIPIVASEPHVASWKPPSLKPQSQVSTITKDENHTRLDTLTRVDTKPNLKLPSKEISGPLSQGICGPQEIQCIDASTSTRRCIPSNNSCPDGQIVPPKIIIVAPEPLPKLKTSEDGDAIDLDTSTIIRDHDGEDEGDADYSVDMTDDLFG</sequence>
<accession>A0AAD9PK12</accession>
<keyword evidence="4" id="KW-1185">Reference proteome</keyword>
<keyword evidence="2" id="KW-0812">Transmembrane</keyword>
<feature type="compositionally biased region" description="Acidic residues" evidence="1">
    <location>
        <begin position="476"/>
        <end position="494"/>
    </location>
</feature>
<dbReference type="KEGG" id="bdw:94335822"/>
<feature type="region of interest" description="Disordered" evidence="1">
    <location>
        <begin position="465"/>
        <end position="494"/>
    </location>
</feature>
<evidence type="ECO:0000256" key="2">
    <source>
        <dbReference type="SAM" id="Phobius"/>
    </source>
</evidence>
<keyword evidence="2" id="KW-0472">Membrane</keyword>
<dbReference type="EMBL" id="JALLKP010000002">
    <property type="protein sequence ID" value="KAK2196282.1"/>
    <property type="molecule type" value="Genomic_DNA"/>
</dbReference>
<dbReference type="Proteomes" id="UP001214638">
    <property type="component" value="Unassembled WGS sequence"/>
</dbReference>
<dbReference type="RefSeq" id="XP_067803124.1">
    <property type="nucleotide sequence ID" value="XM_067946560.1"/>
</dbReference>
<proteinExistence type="predicted"/>
<dbReference type="AlphaFoldDB" id="A0AAD9PK12"/>
<comment type="caution">
    <text evidence="3">The sequence shown here is derived from an EMBL/GenBank/DDBJ whole genome shotgun (WGS) entry which is preliminary data.</text>
</comment>
<evidence type="ECO:0000256" key="1">
    <source>
        <dbReference type="SAM" id="MobiDB-lite"/>
    </source>
</evidence>
<evidence type="ECO:0000313" key="4">
    <source>
        <dbReference type="Proteomes" id="UP001214638"/>
    </source>
</evidence>
<organism evidence="3 4">
    <name type="scientific">Babesia duncani</name>
    <dbReference type="NCBI Taxonomy" id="323732"/>
    <lineage>
        <taxon>Eukaryota</taxon>
        <taxon>Sar</taxon>
        <taxon>Alveolata</taxon>
        <taxon>Apicomplexa</taxon>
        <taxon>Aconoidasida</taxon>
        <taxon>Piroplasmida</taxon>
        <taxon>Babesiidae</taxon>
        <taxon>Babesia</taxon>
    </lineage>
</organism>